<comment type="caution">
    <text evidence="2">The sequence shown here is derived from an EMBL/GenBank/DDBJ whole genome shotgun (WGS) entry which is preliminary data.</text>
</comment>
<feature type="domain" description="AAA+ ATPase" evidence="1">
    <location>
        <begin position="61"/>
        <end position="367"/>
    </location>
</feature>
<dbReference type="GO" id="GO:0016887">
    <property type="term" value="F:ATP hydrolysis activity"/>
    <property type="evidence" value="ECO:0007669"/>
    <property type="project" value="InterPro"/>
</dbReference>
<dbReference type="InterPro" id="IPR003959">
    <property type="entry name" value="ATPase_AAA_core"/>
</dbReference>
<dbReference type="InterPro" id="IPR003593">
    <property type="entry name" value="AAA+_ATPase"/>
</dbReference>
<dbReference type="SUPFAM" id="SSF52540">
    <property type="entry name" value="P-loop containing nucleoside triphosphate hydrolases"/>
    <property type="match status" value="1"/>
</dbReference>
<evidence type="ECO:0000313" key="2">
    <source>
        <dbReference type="EMBL" id="ETA74961.1"/>
    </source>
</evidence>
<dbReference type="GO" id="GO:0005524">
    <property type="term" value="F:ATP binding"/>
    <property type="evidence" value="ECO:0007669"/>
    <property type="project" value="InterPro"/>
</dbReference>
<keyword evidence="3" id="KW-1185">Reference proteome</keyword>
<sequence>MVLKIMEDFIMKEHNRLTFLGITIKRHPLFDEKVDFFVTNEQRVYQDNNKQLTNLLGTLWVNNLIALVGRNATGKTTILKMVIGALSILLQDKSISQTRLNDVLVGKDPIEIITYFYGNDMKVFRDKITFIRGDEGEWKIDSERIYSKSISSRIARKDLLVFKDDSLIYDRNEIGDVALNVLADDDSIFRIVRKSGEYQTQDIVDTLIFTNMNALFYEGGDVPSEILEYLDPTIEYLKIENKRIDTHKFQAFYRLKFKGGSNEITDTNFATIEKYLSSGTAKGVTLYGNIVKALKKGGIIFIDELENHFNHTIVRTFIEYFVNKKINKNHATLIFSTHYSEILEDFDRGDEIYIAKRDNKIHLQRYSSANVRNELNKADVFDSDYLGGTVPKYDSYMNLRKATEKVINNEQ</sequence>
<dbReference type="SMART" id="SM00382">
    <property type="entry name" value="AAA"/>
    <property type="match status" value="1"/>
</dbReference>
<dbReference type="PANTHER" id="PTHR40396:SF1">
    <property type="entry name" value="ATPASE AAA-TYPE CORE DOMAIN-CONTAINING PROTEIN"/>
    <property type="match status" value="1"/>
</dbReference>
<dbReference type="Gene3D" id="3.40.50.300">
    <property type="entry name" value="P-loop containing nucleotide triphosphate hydrolases"/>
    <property type="match status" value="1"/>
</dbReference>
<proteinExistence type="predicted"/>
<dbReference type="PANTHER" id="PTHR40396">
    <property type="entry name" value="ATPASE-LIKE PROTEIN"/>
    <property type="match status" value="1"/>
</dbReference>
<dbReference type="Proteomes" id="UP000018559">
    <property type="component" value="Unassembled WGS sequence"/>
</dbReference>
<dbReference type="EMBL" id="AWWH01000031">
    <property type="protein sequence ID" value="ETA74961.1"/>
    <property type="molecule type" value="Genomic_DNA"/>
</dbReference>
<dbReference type="Pfam" id="PF13304">
    <property type="entry name" value="AAA_21"/>
    <property type="match status" value="1"/>
</dbReference>
<evidence type="ECO:0000259" key="1">
    <source>
        <dbReference type="SMART" id="SM00382"/>
    </source>
</evidence>
<evidence type="ECO:0000313" key="3">
    <source>
        <dbReference type="Proteomes" id="UP000018559"/>
    </source>
</evidence>
<gene>
    <name evidence="2" type="ORF">LEQ_2391c</name>
</gene>
<organism evidence="2 3">
    <name type="scientific">Ligilactobacillus equi DPC 6820</name>
    <dbReference type="NCBI Taxonomy" id="1392007"/>
    <lineage>
        <taxon>Bacteria</taxon>
        <taxon>Bacillati</taxon>
        <taxon>Bacillota</taxon>
        <taxon>Bacilli</taxon>
        <taxon>Lactobacillales</taxon>
        <taxon>Lactobacillaceae</taxon>
        <taxon>Ligilactobacillus</taxon>
    </lineage>
</organism>
<dbReference type="InterPro" id="IPR027417">
    <property type="entry name" value="P-loop_NTPase"/>
</dbReference>
<dbReference type="PATRIC" id="fig|1392007.3.peg.216"/>
<accession>V7I126</accession>
<name>V7I126_9LACO</name>
<dbReference type="AlphaFoldDB" id="V7I126"/>
<reference evidence="2 3" key="1">
    <citation type="journal article" date="2014" name="Genome Announc.">
        <title>The Genome of the Predominant Equine Lactobacillus Species, Lactobacillus equi, Is Reflective of Its Lifestyle Adaptations to an Herbivorous Host.</title>
        <authorList>
            <person name="O'Donnell M.M."/>
            <person name="Harris H.M."/>
            <person name="O'Toole P.W."/>
            <person name="Ross R.P."/>
        </authorList>
    </citation>
    <scope>NUCLEOTIDE SEQUENCE [LARGE SCALE GENOMIC DNA]</scope>
    <source>
        <strain evidence="2 3">DPC 6820</strain>
    </source>
</reference>
<protein>
    <recommendedName>
        <fullName evidence="1">AAA+ ATPase domain-containing protein</fullName>
    </recommendedName>
</protein>